<feature type="region of interest" description="Disordered" evidence="1">
    <location>
        <begin position="133"/>
        <end position="157"/>
    </location>
</feature>
<dbReference type="GO" id="GO:0000150">
    <property type="term" value="F:DNA strand exchange activity"/>
    <property type="evidence" value="ECO:0007669"/>
    <property type="project" value="InterPro"/>
</dbReference>
<proteinExistence type="predicted"/>
<dbReference type="SUPFAM" id="SSF53041">
    <property type="entry name" value="Resolvase-like"/>
    <property type="match status" value="1"/>
</dbReference>
<dbReference type="RefSeq" id="WP_146831621.1">
    <property type="nucleotide sequence ID" value="NZ_BJVQ01000001.1"/>
</dbReference>
<evidence type="ECO:0000313" key="7">
    <source>
        <dbReference type="Proteomes" id="UP000564629"/>
    </source>
</evidence>
<dbReference type="GO" id="GO:0003677">
    <property type="term" value="F:DNA binding"/>
    <property type="evidence" value="ECO:0007669"/>
    <property type="project" value="InterPro"/>
</dbReference>
<organism evidence="4 6">
    <name type="scientific">Cellulomonas hominis</name>
    <dbReference type="NCBI Taxonomy" id="156981"/>
    <lineage>
        <taxon>Bacteria</taxon>
        <taxon>Bacillati</taxon>
        <taxon>Actinomycetota</taxon>
        <taxon>Actinomycetes</taxon>
        <taxon>Micrococcales</taxon>
        <taxon>Cellulomonadaceae</taxon>
        <taxon>Cellulomonas</taxon>
    </lineage>
</organism>
<evidence type="ECO:0000259" key="3">
    <source>
        <dbReference type="PROSITE" id="PS51737"/>
    </source>
</evidence>
<evidence type="ECO:0000313" key="4">
    <source>
        <dbReference type="EMBL" id="GEL44891.1"/>
    </source>
</evidence>
<feature type="domain" description="Recombinase" evidence="3">
    <location>
        <begin position="164"/>
        <end position="269"/>
    </location>
</feature>
<evidence type="ECO:0000256" key="1">
    <source>
        <dbReference type="SAM" id="MobiDB-lite"/>
    </source>
</evidence>
<dbReference type="Gene3D" id="3.40.50.1390">
    <property type="entry name" value="Resolvase, N-terminal catalytic domain"/>
    <property type="match status" value="1"/>
</dbReference>
<dbReference type="PROSITE" id="PS51737">
    <property type="entry name" value="RECOMBINASE_DNA_BIND"/>
    <property type="match status" value="1"/>
</dbReference>
<dbReference type="AlphaFoldDB" id="A0A511F6I1"/>
<accession>A0A511F6I1</accession>
<evidence type="ECO:0000259" key="2">
    <source>
        <dbReference type="PROSITE" id="PS51736"/>
    </source>
</evidence>
<dbReference type="InterPro" id="IPR036162">
    <property type="entry name" value="Resolvase-like_N_sf"/>
</dbReference>
<dbReference type="OrthoDB" id="4500247at2"/>
<dbReference type="Proteomes" id="UP000321723">
    <property type="component" value="Unassembled WGS sequence"/>
</dbReference>
<dbReference type="CDD" id="cd00338">
    <property type="entry name" value="Ser_Recombinase"/>
    <property type="match status" value="1"/>
</dbReference>
<dbReference type="Proteomes" id="UP000564629">
    <property type="component" value="Unassembled WGS sequence"/>
</dbReference>
<dbReference type="InterPro" id="IPR050639">
    <property type="entry name" value="SSR_resolvase"/>
</dbReference>
<name>A0A511F6I1_9CELL</name>
<dbReference type="SMART" id="SM00857">
    <property type="entry name" value="Resolvase"/>
    <property type="match status" value="1"/>
</dbReference>
<dbReference type="Pfam" id="PF00239">
    <property type="entry name" value="Resolvase"/>
    <property type="match status" value="1"/>
</dbReference>
<feature type="domain" description="Resolvase/invertase-type recombinase catalytic" evidence="2">
    <location>
        <begin position="8"/>
        <end position="155"/>
    </location>
</feature>
<dbReference type="PANTHER" id="PTHR30461">
    <property type="entry name" value="DNA-INVERTASE FROM LAMBDOID PROPHAGE"/>
    <property type="match status" value="1"/>
</dbReference>
<dbReference type="Pfam" id="PF07508">
    <property type="entry name" value="Recombinase"/>
    <property type="match status" value="1"/>
</dbReference>
<dbReference type="PANTHER" id="PTHR30461:SF23">
    <property type="entry name" value="DNA RECOMBINASE-RELATED"/>
    <property type="match status" value="1"/>
</dbReference>
<evidence type="ECO:0000313" key="6">
    <source>
        <dbReference type="Proteomes" id="UP000321723"/>
    </source>
</evidence>
<comment type="caution">
    <text evidence="4">The sequence shown here is derived from an EMBL/GenBank/DDBJ whole genome shotgun (WGS) entry which is preliminary data.</text>
</comment>
<reference evidence="5 7" key="2">
    <citation type="submission" date="2020-08" db="EMBL/GenBank/DDBJ databases">
        <title>Sequencing the genomes of 1000 actinobacteria strains.</title>
        <authorList>
            <person name="Klenk H.-P."/>
        </authorList>
    </citation>
    <scope>NUCLEOTIDE SEQUENCE [LARGE SCALE GENOMIC DNA]</scope>
    <source>
        <strain evidence="5 7">DSM 9581</strain>
    </source>
</reference>
<gene>
    <name evidence="4" type="ORF">CHO01_00070</name>
    <name evidence="5" type="ORF">HNR08_003601</name>
</gene>
<dbReference type="Gene3D" id="3.90.1750.20">
    <property type="entry name" value="Putative Large Serine Recombinase, Chain B, Domain 2"/>
    <property type="match status" value="1"/>
</dbReference>
<evidence type="ECO:0000313" key="5">
    <source>
        <dbReference type="EMBL" id="MBB5474865.1"/>
    </source>
</evidence>
<reference evidence="4 6" key="1">
    <citation type="submission" date="2019-07" db="EMBL/GenBank/DDBJ databases">
        <title>Whole genome shotgun sequence of Cellulomonas hominis NBRC 16055.</title>
        <authorList>
            <person name="Hosoyama A."/>
            <person name="Uohara A."/>
            <person name="Ohji S."/>
            <person name="Ichikawa N."/>
        </authorList>
    </citation>
    <scope>NUCLEOTIDE SEQUENCE [LARGE SCALE GENOMIC DNA]</scope>
    <source>
        <strain evidence="4 6">NBRC 16055</strain>
    </source>
</reference>
<sequence length="470" mass="51787">MLPESPRRAVIYTRISRDHTGEGAGVKRQEQMCRQLARSRGWTVVAVESDNSISAFSGKERPAFERVLAMATGGEIDVILAYAVDRITRSLDDWVRIDSLSREHGVALVTAIGDADLSNPNGRTLAGMMALMARQESERKSDRQRAANAQRASEGRPWPSGVRAFGYTLDRSAIVPEEAAAIQDGARKVLAGVPLVQIAREWVDAGLSSARRGKRGWTSNGVRSVMLNPLYIRTRVYDGQTFTNGDWPAILDEATHLALVSLLTDPLRTKGNIKGGRTAQNLLSGVATCAVCGMPVRASSDTRTGELRYRCSSPSVHIWVPRASVDAWVEGWMIAFLARPTNIVQITEGDDREKVTAVEDEAHATRIRLGVVDQRFADGEIDWTTYRRLATKLEARMDALEQKLASSAKNAVARLFVSARTVAAVRERWEGLPIASRRLLIAQFAEVVIDRANRGPGEYDPSKRVTITRR</sequence>
<dbReference type="InterPro" id="IPR011109">
    <property type="entry name" value="DNA_bind_recombinase_dom"/>
</dbReference>
<dbReference type="EMBL" id="JACHDN010000001">
    <property type="protein sequence ID" value="MBB5474865.1"/>
    <property type="molecule type" value="Genomic_DNA"/>
</dbReference>
<feature type="compositionally biased region" description="Basic and acidic residues" evidence="1">
    <location>
        <begin position="135"/>
        <end position="145"/>
    </location>
</feature>
<dbReference type="InterPro" id="IPR006119">
    <property type="entry name" value="Resolv_N"/>
</dbReference>
<dbReference type="InterPro" id="IPR038109">
    <property type="entry name" value="DNA_bind_recomb_sf"/>
</dbReference>
<keyword evidence="6" id="KW-1185">Reference proteome</keyword>
<protein>
    <submittedName>
        <fullName evidence="5">DNA invertase Pin-like site-specific DNA recombinase</fullName>
    </submittedName>
</protein>
<dbReference type="PROSITE" id="PS51736">
    <property type="entry name" value="RECOMBINASES_3"/>
    <property type="match status" value="1"/>
</dbReference>
<dbReference type="EMBL" id="BJVQ01000001">
    <property type="protein sequence ID" value="GEL44891.1"/>
    <property type="molecule type" value="Genomic_DNA"/>
</dbReference>